<dbReference type="PANTHER" id="PTHR33445:SF1">
    <property type="entry name" value="ATP SYNTHASE SUBUNIT B"/>
    <property type="match status" value="1"/>
</dbReference>
<keyword evidence="9 13" id="KW-0472">Membrane</keyword>
<organism evidence="16 17">
    <name type="scientific">Fructilactobacillus ixorae</name>
    <dbReference type="NCBI Taxonomy" id="1750535"/>
    <lineage>
        <taxon>Bacteria</taxon>
        <taxon>Bacillati</taxon>
        <taxon>Bacillota</taxon>
        <taxon>Bacilli</taxon>
        <taxon>Lactobacillales</taxon>
        <taxon>Lactobacillaceae</taxon>
        <taxon>Fructilactobacillus</taxon>
    </lineage>
</organism>
<dbReference type="EMBL" id="CP097478">
    <property type="protein sequence ID" value="USS93721.1"/>
    <property type="molecule type" value="Genomic_DNA"/>
</dbReference>
<dbReference type="InterPro" id="IPR005864">
    <property type="entry name" value="ATP_synth_F0_bsu_bac"/>
</dbReference>
<keyword evidence="10 13" id="KW-0066">ATP synthesis</keyword>
<name>A0ABY5C8U0_9LACO</name>
<evidence type="ECO:0000256" key="15">
    <source>
        <dbReference type="SAM" id="MobiDB-lite"/>
    </source>
</evidence>
<reference evidence="16" key="1">
    <citation type="submission" date="2022-05" db="EMBL/GenBank/DDBJ databases">
        <authorList>
            <person name="Oliphant S.A."/>
            <person name="Watson-Haigh N.S."/>
            <person name="Sumby K.M."/>
            <person name="Gardner J.M."/>
            <person name="Jiranek V."/>
        </authorList>
    </citation>
    <scope>NUCLEOTIDE SEQUENCE</scope>
    <source>
        <strain evidence="16">Ru20-1</strain>
    </source>
</reference>
<feature type="transmembrane region" description="Helical" evidence="13">
    <location>
        <begin position="13"/>
        <end position="32"/>
    </location>
</feature>
<keyword evidence="5 13" id="KW-0812">Transmembrane</keyword>
<comment type="subunit">
    <text evidence="13">F-type ATPases have 2 components, F(1) - the catalytic core - and F(0) - the membrane proton channel. F(1) has five subunits: alpha(3), beta(3), gamma(1), delta(1), epsilon(1). F(0) has three main subunits: a(1), b(2) and c(10-14). The alpha and beta chains form an alternating ring which encloses part of the gamma chain. F(1) is attached to F(0) by a central stalk formed by the gamma and epsilon chains, while a peripheral stalk is formed by the delta and b chains.</text>
</comment>
<dbReference type="PANTHER" id="PTHR33445">
    <property type="entry name" value="ATP SYNTHASE SUBUNIT B', CHLOROPLASTIC"/>
    <property type="match status" value="1"/>
</dbReference>
<dbReference type="Pfam" id="PF00430">
    <property type="entry name" value="ATP-synt_B"/>
    <property type="match status" value="1"/>
</dbReference>
<dbReference type="NCBIfam" id="TIGR01144">
    <property type="entry name" value="ATP_synt_b"/>
    <property type="match status" value="1"/>
</dbReference>
<evidence type="ECO:0000313" key="17">
    <source>
        <dbReference type="Proteomes" id="UP001057532"/>
    </source>
</evidence>
<proteinExistence type="inferred from homology"/>
<feature type="region of interest" description="Disordered" evidence="15">
    <location>
        <begin position="66"/>
        <end position="94"/>
    </location>
</feature>
<dbReference type="CDD" id="cd06503">
    <property type="entry name" value="ATP-synt_Fo_b"/>
    <property type="match status" value="1"/>
</dbReference>
<evidence type="ECO:0000256" key="7">
    <source>
        <dbReference type="ARBA" id="ARBA00022989"/>
    </source>
</evidence>
<comment type="similarity">
    <text evidence="1 13 14">Belongs to the ATPase B chain family.</text>
</comment>
<keyword evidence="17" id="KW-1185">Reference proteome</keyword>
<comment type="subcellular location">
    <subcellularLocation>
        <location evidence="13">Cell membrane</location>
        <topology evidence="13">Single-pass membrane protein</topology>
    </subcellularLocation>
    <subcellularLocation>
        <location evidence="12">Endomembrane system</location>
        <topology evidence="12">Single-pass membrane protein</topology>
    </subcellularLocation>
</comment>
<keyword evidence="8 13" id="KW-0406">Ion transport</keyword>
<accession>A0ABY5C8U0</accession>
<dbReference type="Proteomes" id="UP001057532">
    <property type="component" value="Chromosome"/>
</dbReference>
<keyword evidence="4 13" id="KW-0138">CF(0)</keyword>
<evidence type="ECO:0000256" key="13">
    <source>
        <dbReference type="HAMAP-Rule" id="MF_01398"/>
    </source>
</evidence>
<comment type="function">
    <text evidence="13">Component of the F(0) channel, it forms part of the peripheral stalk, linking F(1) to F(0).</text>
</comment>
<evidence type="ECO:0000256" key="12">
    <source>
        <dbReference type="ARBA" id="ARBA00037847"/>
    </source>
</evidence>
<dbReference type="InterPro" id="IPR050059">
    <property type="entry name" value="ATP_synthase_B_chain"/>
</dbReference>
<evidence type="ECO:0000313" key="16">
    <source>
        <dbReference type="EMBL" id="USS93721.1"/>
    </source>
</evidence>
<dbReference type="SUPFAM" id="SSF81573">
    <property type="entry name" value="F1F0 ATP synthase subunit B, membrane domain"/>
    <property type="match status" value="1"/>
</dbReference>
<dbReference type="InterPro" id="IPR002146">
    <property type="entry name" value="ATP_synth_b/b'su_bac/chlpt"/>
</dbReference>
<keyword evidence="7 13" id="KW-1133">Transmembrane helix</keyword>
<sequence>MLVIGEAFNIGDALFYAVLFIILMWLIKVVAWKPVTKMMQDRSDKIANDIDTAEKSRNEALELAKKRQTELANSQAETSEIISKAQQTGDKRRESIISSANLDAKTIKENAAKDIEQQQRDALANSKNDVADLSIEIASKLIQKNLDANDQKTLIDSYIEGLDKYESN</sequence>
<gene>
    <name evidence="13 16" type="primary">atpF</name>
    <name evidence="16" type="ORF">M8332_02415</name>
</gene>
<feature type="compositionally biased region" description="Polar residues" evidence="15">
    <location>
        <begin position="70"/>
        <end position="88"/>
    </location>
</feature>
<evidence type="ECO:0000256" key="4">
    <source>
        <dbReference type="ARBA" id="ARBA00022547"/>
    </source>
</evidence>
<keyword evidence="3 13" id="KW-1003">Cell membrane</keyword>
<protein>
    <recommendedName>
        <fullName evidence="13">ATP synthase subunit b</fullName>
    </recommendedName>
    <alternativeName>
        <fullName evidence="13">ATP synthase F(0) sector subunit b</fullName>
    </alternativeName>
    <alternativeName>
        <fullName evidence="13">ATPase subunit I</fullName>
    </alternativeName>
    <alternativeName>
        <fullName evidence="13">F-type ATPase subunit b</fullName>
        <shortName evidence="13">F-ATPase subunit b</shortName>
    </alternativeName>
</protein>
<dbReference type="HAMAP" id="MF_01398">
    <property type="entry name" value="ATP_synth_b_bprime"/>
    <property type="match status" value="1"/>
</dbReference>
<comment type="function">
    <text evidence="11 13">F(1)F(0) ATP synthase produces ATP from ADP in the presence of a proton or sodium gradient. F-type ATPases consist of two structural domains, F(1) containing the extramembraneous catalytic core and F(0) containing the membrane proton channel, linked together by a central stalk and a peripheral stalk. During catalysis, ATP synthesis in the catalytic domain of F(1) is coupled via a rotary mechanism of the central stalk subunits to proton translocation.</text>
</comment>
<evidence type="ECO:0000256" key="5">
    <source>
        <dbReference type="ARBA" id="ARBA00022692"/>
    </source>
</evidence>
<evidence type="ECO:0000256" key="1">
    <source>
        <dbReference type="ARBA" id="ARBA00005513"/>
    </source>
</evidence>
<dbReference type="RefSeq" id="WP_252780601.1">
    <property type="nucleotide sequence ID" value="NZ_CP097478.1"/>
</dbReference>
<evidence type="ECO:0000256" key="14">
    <source>
        <dbReference type="RuleBase" id="RU003848"/>
    </source>
</evidence>
<keyword evidence="2 13" id="KW-0813">Transport</keyword>
<evidence type="ECO:0000256" key="6">
    <source>
        <dbReference type="ARBA" id="ARBA00022781"/>
    </source>
</evidence>
<evidence type="ECO:0000256" key="9">
    <source>
        <dbReference type="ARBA" id="ARBA00023136"/>
    </source>
</evidence>
<evidence type="ECO:0000256" key="2">
    <source>
        <dbReference type="ARBA" id="ARBA00022448"/>
    </source>
</evidence>
<evidence type="ECO:0000256" key="8">
    <source>
        <dbReference type="ARBA" id="ARBA00023065"/>
    </source>
</evidence>
<evidence type="ECO:0000256" key="10">
    <source>
        <dbReference type="ARBA" id="ARBA00023310"/>
    </source>
</evidence>
<dbReference type="InterPro" id="IPR028987">
    <property type="entry name" value="ATP_synth_B-like_membr_sf"/>
</dbReference>
<evidence type="ECO:0000256" key="11">
    <source>
        <dbReference type="ARBA" id="ARBA00025198"/>
    </source>
</evidence>
<keyword evidence="6 13" id="KW-0375">Hydrogen ion transport</keyword>
<evidence type="ECO:0000256" key="3">
    <source>
        <dbReference type="ARBA" id="ARBA00022475"/>
    </source>
</evidence>